<dbReference type="AlphaFoldDB" id="A0A835M991"/>
<dbReference type="GO" id="GO:0005634">
    <property type="term" value="C:nucleus"/>
    <property type="evidence" value="ECO:0007669"/>
    <property type="project" value="UniProtKB-ARBA"/>
</dbReference>
<dbReference type="PANTHER" id="PTHR43811:SF19">
    <property type="entry name" value="39 KDA FK506-BINDING NUCLEAR PROTEIN"/>
    <property type="match status" value="1"/>
</dbReference>
<reference evidence="8 9" key="1">
    <citation type="submission" date="2020-10" db="EMBL/GenBank/DDBJ databases">
        <title>The Coptis chinensis genome and diversification of protoberbering-type alkaloids.</title>
        <authorList>
            <person name="Wang B."/>
            <person name="Shu S."/>
            <person name="Song C."/>
            <person name="Liu Y."/>
        </authorList>
    </citation>
    <scope>NUCLEOTIDE SEQUENCE [LARGE SCALE GENOMIC DNA]</scope>
    <source>
        <strain evidence="8">HL-2020</strain>
        <tissue evidence="8">Leaf</tissue>
    </source>
</reference>
<evidence type="ECO:0000256" key="6">
    <source>
        <dbReference type="SAM" id="MobiDB-lite"/>
    </source>
</evidence>
<dbReference type="EMBL" id="JADFTS010000003">
    <property type="protein sequence ID" value="KAF9615356.1"/>
    <property type="molecule type" value="Genomic_DNA"/>
</dbReference>
<sequence>MRVEIKPETPYNHLFDETRGRLHISQATLGNGTSSKKSLVQCIVGYNSPVLLCSLLPDKTESCPLDFEFEEVDVVTFSVIGPRSVHLTGYYLDKPANFNENDDESDSYGEDVGESESEESTDYDMDDEYDDDFINDIDDGFDLIPSTRTKSGVVIEEILDDEKYVDGDDRKQIIVNGGTSSIDTESEDEDGLPKYSLSKTDNESGEAQKKSDKKVSKGKKKKKAEDGGDRVTGMKRKIEDIQESKTERGTENRNDSAVDSLEAGQENFEKPKKKKKKERTKEGKSGGDRDDSINDDQKEDNAQTEEGNTDVIKRVPVCHEADDKASNNKNLKSHGNGVSDEDTTTGKKKKKKKKNKKNKTPESDKSATADEANKGSVVEIEDKKAELKATQARNYPNGLVVEEIKMGKPDGKKASPGKTVYVHYIGKLKKNDKIFDSNVGRVPFKFRLGVGQVIKGWDVGVNGMRIGDKRRLTIPPSMGYGSQGSPPAIPPNAWLLFDVELVNVR</sequence>
<dbReference type="EC" id="5.2.1.8" evidence="2 5"/>
<dbReference type="PANTHER" id="PTHR43811">
    <property type="entry name" value="FKBP-TYPE PEPTIDYL-PROLYL CIS-TRANS ISOMERASE FKPA"/>
    <property type="match status" value="1"/>
</dbReference>
<dbReference type="Pfam" id="PF17800">
    <property type="entry name" value="NPL"/>
    <property type="match status" value="1"/>
</dbReference>
<keyword evidence="9" id="KW-1185">Reference proteome</keyword>
<proteinExistence type="predicted"/>
<organism evidence="8 9">
    <name type="scientific">Coptis chinensis</name>
    <dbReference type="NCBI Taxonomy" id="261450"/>
    <lineage>
        <taxon>Eukaryota</taxon>
        <taxon>Viridiplantae</taxon>
        <taxon>Streptophyta</taxon>
        <taxon>Embryophyta</taxon>
        <taxon>Tracheophyta</taxon>
        <taxon>Spermatophyta</taxon>
        <taxon>Magnoliopsida</taxon>
        <taxon>Ranunculales</taxon>
        <taxon>Ranunculaceae</taxon>
        <taxon>Coptidoideae</taxon>
        <taxon>Coptis</taxon>
    </lineage>
</organism>
<evidence type="ECO:0000256" key="1">
    <source>
        <dbReference type="ARBA" id="ARBA00000971"/>
    </source>
</evidence>
<feature type="compositionally biased region" description="Basic residues" evidence="6">
    <location>
        <begin position="346"/>
        <end position="358"/>
    </location>
</feature>
<evidence type="ECO:0000256" key="5">
    <source>
        <dbReference type="PROSITE-ProRule" id="PRU00277"/>
    </source>
</evidence>
<dbReference type="InterPro" id="IPR001179">
    <property type="entry name" value="PPIase_FKBP_dom"/>
</dbReference>
<evidence type="ECO:0000256" key="4">
    <source>
        <dbReference type="ARBA" id="ARBA00023235"/>
    </source>
</evidence>
<dbReference type="PROSITE" id="PS50059">
    <property type="entry name" value="FKBP_PPIASE"/>
    <property type="match status" value="1"/>
</dbReference>
<dbReference type="InterPro" id="IPR041232">
    <property type="entry name" value="NPL"/>
</dbReference>
<gene>
    <name evidence="8" type="ORF">IFM89_023007</name>
</gene>
<protein>
    <recommendedName>
        <fullName evidence="2 5">peptidylprolyl isomerase</fullName>
        <ecNumber evidence="2 5">5.2.1.8</ecNumber>
    </recommendedName>
</protein>
<comment type="caution">
    <text evidence="8">The sequence shown here is derived from an EMBL/GenBank/DDBJ whole genome shotgun (WGS) entry which is preliminary data.</text>
</comment>
<accession>A0A835M991</accession>
<dbReference type="PIRSF" id="PIRSF001473">
    <property type="entry name" value="FK506-bp_FPR3"/>
    <property type="match status" value="1"/>
</dbReference>
<dbReference type="Gene3D" id="3.10.50.40">
    <property type="match status" value="1"/>
</dbReference>
<dbReference type="InterPro" id="IPR023566">
    <property type="entry name" value="PPIase_Fpr3/Fpr4-like"/>
</dbReference>
<keyword evidence="4 5" id="KW-0413">Isomerase</keyword>
<dbReference type="Proteomes" id="UP000631114">
    <property type="component" value="Unassembled WGS sequence"/>
</dbReference>
<dbReference type="InterPro" id="IPR046357">
    <property type="entry name" value="PPIase_dom_sf"/>
</dbReference>
<evidence type="ECO:0000259" key="7">
    <source>
        <dbReference type="PROSITE" id="PS50059"/>
    </source>
</evidence>
<dbReference type="GO" id="GO:0003755">
    <property type="term" value="F:peptidyl-prolyl cis-trans isomerase activity"/>
    <property type="evidence" value="ECO:0007669"/>
    <property type="project" value="UniProtKB-KW"/>
</dbReference>
<evidence type="ECO:0000313" key="9">
    <source>
        <dbReference type="Proteomes" id="UP000631114"/>
    </source>
</evidence>
<name>A0A835M991_9MAGN</name>
<evidence type="ECO:0000313" key="8">
    <source>
        <dbReference type="EMBL" id="KAF9615356.1"/>
    </source>
</evidence>
<dbReference type="OrthoDB" id="1902587at2759"/>
<feature type="compositionally biased region" description="Basic and acidic residues" evidence="6">
    <location>
        <begin position="279"/>
        <end position="301"/>
    </location>
</feature>
<feature type="region of interest" description="Disordered" evidence="6">
    <location>
        <begin position="176"/>
        <end position="375"/>
    </location>
</feature>
<feature type="compositionally biased region" description="Basic and acidic residues" evidence="6">
    <location>
        <begin position="200"/>
        <end position="215"/>
    </location>
</feature>
<feature type="compositionally biased region" description="Basic and acidic residues" evidence="6">
    <location>
        <begin position="236"/>
        <end position="256"/>
    </location>
</feature>
<evidence type="ECO:0000256" key="3">
    <source>
        <dbReference type="ARBA" id="ARBA00023110"/>
    </source>
</evidence>
<dbReference type="Gene3D" id="2.60.120.340">
    <property type="entry name" value="Nucleoplasmin core domain"/>
    <property type="match status" value="1"/>
</dbReference>
<feature type="compositionally biased region" description="Basic and acidic residues" evidence="6">
    <location>
        <begin position="311"/>
        <end position="326"/>
    </location>
</feature>
<evidence type="ECO:0000256" key="2">
    <source>
        <dbReference type="ARBA" id="ARBA00013194"/>
    </source>
</evidence>
<feature type="region of interest" description="Disordered" evidence="6">
    <location>
        <begin position="95"/>
        <end position="131"/>
    </location>
</feature>
<feature type="compositionally biased region" description="Acidic residues" evidence="6">
    <location>
        <begin position="100"/>
        <end position="131"/>
    </location>
</feature>
<keyword evidence="3 5" id="KW-0697">Rotamase</keyword>
<feature type="compositionally biased region" description="Basic and acidic residues" evidence="6">
    <location>
        <begin position="359"/>
        <end position="373"/>
    </location>
</feature>
<dbReference type="SUPFAM" id="SSF54534">
    <property type="entry name" value="FKBP-like"/>
    <property type="match status" value="1"/>
</dbReference>
<comment type="catalytic activity">
    <reaction evidence="1 5">
        <text>[protein]-peptidylproline (omega=180) = [protein]-peptidylproline (omega=0)</text>
        <dbReference type="Rhea" id="RHEA:16237"/>
        <dbReference type="Rhea" id="RHEA-COMP:10747"/>
        <dbReference type="Rhea" id="RHEA-COMP:10748"/>
        <dbReference type="ChEBI" id="CHEBI:83833"/>
        <dbReference type="ChEBI" id="CHEBI:83834"/>
        <dbReference type="EC" id="5.2.1.8"/>
    </reaction>
</comment>
<dbReference type="Pfam" id="PF00254">
    <property type="entry name" value="FKBP_C"/>
    <property type="match status" value="1"/>
</dbReference>
<dbReference type="FunFam" id="3.10.50.40:FF:000006">
    <property type="entry name" value="Peptidyl-prolyl cis-trans isomerase"/>
    <property type="match status" value="1"/>
</dbReference>
<feature type="domain" description="PPIase FKBP-type" evidence="7">
    <location>
        <begin position="417"/>
        <end position="505"/>
    </location>
</feature>